<gene>
    <name evidence="4" type="ORF">OIDMADRAFT_25848</name>
</gene>
<dbReference type="Proteomes" id="UP000054321">
    <property type="component" value="Unassembled WGS sequence"/>
</dbReference>
<reference evidence="4 5" key="1">
    <citation type="submission" date="2014-04" db="EMBL/GenBank/DDBJ databases">
        <authorList>
            <consortium name="DOE Joint Genome Institute"/>
            <person name="Kuo A."/>
            <person name="Martino E."/>
            <person name="Perotto S."/>
            <person name="Kohler A."/>
            <person name="Nagy L.G."/>
            <person name="Floudas D."/>
            <person name="Copeland A."/>
            <person name="Barry K.W."/>
            <person name="Cichocki N."/>
            <person name="Veneault-Fourrey C."/>
            <person name="LaButti K."/>
            <person name="Lindquist E.A."/>
            <person name="Lipzen A."/>
            <person name="Lundell T."/>
            <person name="Morin E."/>
            <person name="Murat C."/>
            <person name="Sun H."/>
            <person name="Tunlid A."/>
            <person name="Henrissat B."/>
            <person name="Grigoriev I.V."/>
            <person name="Hibbett D.S."/>
            <person name="Martin F."/>
            <person name="Nordberg H.P."/>
            <person name="Cantor M.N."/>
            <person name="Hua S.X."/>
        </authorList>
    </citation>
    <scope>NUCLEOTIDE SEQUENCE [LARGE SCALE GENOMIC DNA]</scope>
    <source>
        <strain evidence="4 5">Zn</strain>
    </source>
</reference>
<reference evidence="5" key="2">
    <citation type="submission" date="2015-01" db="EMBL/GenBank/DDBJ databases">
        <title>Evolutionary Origins and Diversification of the Mycorrhizal Mutualists.</title>
        <authorList>
            <consortium name="DOE Joint Genome Institute"/>
            <consortium name="Mycorrhizal Genomics Consortium"/>
            <person name="Kohler A."/>
            <person name="Kuo A."/>
            <person name="Nagy L.G."/>
            <person name="Floudas D."/>
            <person name="Copeland A."/>
            <person name="Barry K.W."/>
            <person name="Cichocki N."/>
            <person name="Veneault-Fourrey C."/>
            <person name="LaButti K."/>
            <person name="Lindquist E.A."/>
            <person name="Lipzen A."/>
            <person name="Lundell T."/>
            <person name="Morin E."/>
            <person name="Murat C."/>
            <person name="Riley R."/>
            <person name="Ohm R."/>
            <person name="Sun H."/>
            <person name="Tunlid A."/>
            <person name="Henrissat B."/>
            <person name="Grigoriev I.V."/>
            <person name="Hibbett D.S."/>
            <person name="Martin F."/>
        </authorList>
    </citation>
    <scope>NUCLEOTIDE SEQUENCE [LARGE SCALE GENOMIC DNA]</scope>
    <source>
        <strain evidence="5">Zn</strain>
    </source>
</reference>
<feature type="domain" description="CBM1" evidence="3">
    <location>
        <begin position="66"/>
        <end position="102"/>
    </location>
</feature>
<organism evidence="4 5">
    <name type="scientific">Oidiodendron maius (strain Zn)</name>
    <dbReference type="NCBI Taxonomy" id="913774"/>
    <lineage>
        <taxon>Eukaryota</taxon>
        <taxon>Fungi</taxon>
        <taxon>Dikarya</taxon>
        <taxon>Ascomycota</taxon>
        <taxon>Pezizomycotina</taxon>
        <taxon>Leotiomycetes</taxon>
        <taxon>Leotiomycetes incertae sedis</taxon>
        <taxon>Myxotrichaceae</taxon>
        <taxon>Oidiodendron</taxon>
    </lineage>
</organism>
<feature type="chain" id="PRO_5002174945" description="CBM1 domain-containing protein" evidence="2">
    <location>
        <begin position="17"/>
        <end position="159"/>
    </location>
</feature>
<feature type="signal peptide" evidence="2">
    <location>
        <begin position="1"/>
        <end position="16"/>
    </location>
</feature>
<name>A0A0C3HSP8_OIDMZ</name>
<keyword evidence="1 2" id="KW-0732">Signal</keyword>
<evidence type="ECO:0000259" key="3">
    <source>
        <dbReference type="PROSITE" id="PS51164"/>
    </source>
</evidence>
<evidence type="ECO:0000313" key="5">
    <source>
        <dbReference type="Proteomes" id="UP000054321"/>
    </source>
</evidence>
<protein>
    <recommendedName>
        <fullName evidence="3">CBM1 domain-containing protein</fullName>
    </recommendedName>
</protein>
<evidence type="ECO:0000256" key="2">
    <source>
        <dbReference type="SAM" id="SignalP"/>
    </source>
</evidence>
<evidence type="ECO:0000256" key="1">
    <source>
        <dbReference type="ARBA" id="ARBA00022729"/>
    </source>
</evidence>
<dbReference type="GO" id="GO:0005576">
    <property type="term" value="C:extracellular region"/>
    <property type="evidence" value="ECO:0007669"/>
    <property type="project" value="InterPro"/>
</dbReference>
<accession>A0A0C3HSP8</accession>
<keyword evidence="5" id="KW-1185">Reference proteome</keyword>
<dbReference type="InterPro" id="IPR000254">
    <property type="entry name" value="CBD"/>
</dbReference>
<dbReference type="OrthoDB" id="5280466at2759"/>
<sequence length="159" mass="16491">MNYILSILLFLGAVSAQDVLVELYGQCGGLSYYGQWQCVPGSTCTAAGTNAFPGYQCYPNVGPIVPHCFPYAQCGGQGYVGPTLCPPGWTCVASNQYFSNCVADANTTTPADPTPDLAGPGNFCGESAVERSSPTDCVPGFACSGPGVYGYYVCVTDTS</sequence>
<dbReference type="EMBL" id="KN832872">
    <property type="protein sequence ID" value="KIN05277.1"/>
    <property type="molecule type" value="Genomic_DNA"/>
</dbReference>
<dbReference type="GO" id="GO:0030248">
    <property type="term" value="F:cellulose binding"/>
    <property type="evidence" value="ECO:0007669"/>
    <property type="project" value="InterPro"/>
</dbReference>
<dbReference type="SUPFAM" id="SSF57180">
    <property type="entry name" value="Cellulose-binding domain"/>
    <property type="match status" value="2"/>
</dbReference>
<dbReference type="SMART" id="SM00236">
    <property type="entry name" value="fCBD"/>
    <property type="match status" value="2"/>
</dbReference>
<dbReference type="AlphaFoldDB" id="A0A0C3HSP8"/>
<dbReference type="InParanoid" id="A0A0C3HSP8"/>
<proteinExistence type="predicted"/>
<evidence type="ECO:0000313" key="4">
    <source>
        <dbReference type="EMBL" id="KIN05277.1"/>
    </source>
</evidence>
<dbReference type="InterPro" id="IPR035971">
    <property type="entry name" value="CBD_sf"/>
</dbReference>
<dbReference type="GO" id="GO:0005975">
    <property type="term" value="P:carbohydrate metabolic process"/>
    <property type="evidence" value="ECO:0007669"/>
    <property type="project" value="InterPro"/>
</dbReference>
<dbReference type="PROSITE" id="PS51164">
    <property type="entry name" value="CBM1_2"/>
    <property type="match status" value="1"/>
</dbReference>
<dbReference type="Pfam" id="PF00734">
    <property type="entry name" value="CBM_1"/>
    <property type="match status" value="2"/>
</dbReference>
<dbReference type="HOGENOM" id="CLU_1661307_0_0_1"/>